<evidence type="ECO:0000313" key="2">
    <source>
        <dbReference type="Proteomes" id="UP000265520"/>
    </source>
</evidence>
<protein>
    <submittedName>
        <fullName evidence="1">Uncharacterized protein</fullName>
    </submittedName>
</protein>
<comment type="caution">
    <text evidence="1">The sequence shown here is derived from an EMBL/GenBank/DDBJ whole genome shotgun (WGS) entry which is preliminary data.</text>
</comment>
<dbReference type="Proteomes" id="UP000265520">
    <property type="component" value="Unassembled WGS sequence"/>
</dbReference>
<evidence type="ECO:0000313" key="1">
    <source>
        <dbReference type="EMBL" id="MCI84022.1"/>
    </source>
</evidence>
<feature type="non-terminal residue" evidence="1">
    <location>
        <position position="59"/>
    </location>
</feature>
<organism evidence="1 2">
    <name type="scientific">Trifolium medium</name>
    <dbReference type="NCBI Taxonomy" id="97028"/>
    <lineage>
        <taxon>Eukaryota</taxon>
        <taxon>Viridiplantae</taxon>
        <taxon>Streptophyta</taxon>
        <taxon>Embryophyta</taxon>
        <taxon>Tracheophyta</taxon>
        <taxon>Spermatophyta</taxon>
        <taxon>Magnoliopsida</taxon>
        <taxon>eudicotyledons</taxon>
        <taxon>Gunneridae</taxon>
        <taxon>Pentapetalae</taxon>
        <taxon>rosids</taxon>
        <taxon>fabids</taxon>
        <taxon>Fabales</taxon>
        <taxon>Fabaceae</taxon>
        <taxon>Papilionoideae</taxon>
        <taxon>50 kb inversion clade</taxon>
        <taxon>NPAAA clade</taxon>
        <taxon>Hologalegina</taxon>
        <taxon>IRL clade</taxon>
        <taxon>Trifolieae</taxon>
        <taxon>Trifolium</taxon>
    </lineage>
</organism>
<name>A0A392V9A4_9FABA</name>
<sequence>MKLRSAQLAEAPDASFSLTGATLHPLLRDAQLTEQFSILLSLGAQRASNPCAARSWQKP</sequence>
<keyword evidence="2" id="KW-1185">Reference proteome</keyword>
<dbReference type="AlphaFoldDB" id="A0A392V9A4"/>
<reference evidence="1 2" key="1">
    <citation type="journal article" date="2018" name="Front. Plant Sci.">
        <title>Red Clover (Trifolium pratense) and Zigzag Clover (T. medium) - A Picture of Genomic Similarities and Differences.</title>
        <authorList>
            <person name="Dluhosova J."/>
            <person name="Istvanek J."/>
            <person name="Nedelnik J."/>
            <person name="Repkova J."/>
        </authorList>
    </citation>
    <scope>NUCLEOTIDE SEQUENCE [LARGE SCALE GENOMIC DNA]</scope>
    <source>
        <strain evidence="2">cv. 10/8</strain>
        <tissue evidence="1">Leaf</tissue>
    </source>
</reference>
<accession>A0A392V9A4</accession>
<dbReference type="EMBL" id="LXQA011080972">
    <property type="protein sequence ID" value="MCI84022.1"/>
    <property type="molecule type" value="Genomic_DNA"/>
</dbReference>
<proteinExistence type="predicted"/>